<dbReference type="SUPFAM" id="SSF53335">
    <property type="entry name" value="S-adenosyl-L-methionine-dependent methyltransferases"/>
    <property type="match status" value="1"/>
</dbReference>
<dbReference type="PIRSF" id="PIRSF037755">
    <property type="entry name" value="Mettl2_prd"/>
    <property type="match status" value="1"/>
</dbReference>
<dbReference type="PhylomeDB" id="R7QUX2"/>
<evidence type="ECO:0000256" key="4">
    <source>
        <dbReference type="PIRNR" id="PIRNR037755"/>
    </source>
</evidence>
<dbReference type="InterPro" id="IPR029063">
    <property type="entry name" value="SAM-dependent_MTases_sf"/>
</dbReference>
<dbReference type="STRING" id="2769.R7QUX2"/>
<dbReference type="GO" id="GO:0008757">
    <property type="term" value="F:S-adenosylmethionine-dependent methyltransferase activity"/>
    <property type="evidence" value="ECO:0007669"/>
    <property type="project" value="UniProtKB-ARBA"/>
</dbReference>
<comment type="function">
    <text evidence="4">S-adenosyl-L-methionine-dependent methyltransferase.</text>
</comment>
<dbReference type="GO" id="GO:0008173">
    <property type="term" value="F:RNA methyltransferase activity"/>
    <property type="evidence" value="ECO:0007669"/>
    <property type="project" value="UniProtKB-ARBA"/>
</dbReference>
<keyword evidence="6" id="KW-1185">Reference proteome</keyword>
<evidence type="ECO:0000256" key="2">
    <source>
        <dbReference type="ARBA" id="ARBA00022603"/>
    </source>
</evidence>
<reference evidence="6" key="1">
    <citation type="journal article" date="2013" name="Proc. Natl. Acad. Sci. U.S.A.">
        <title>Genome structure and metabolic features in the red seaweed Chondrus crispus shed light on evolution of the Archaeplastida.</title>
        <authorList>
            <person name="Collen J."/>
            <person name="Porcel B."/>
            <person name="Carre W."/>
            <person name="Ball S.G."/>
            <person name="Chaparro C."/>
            <person name="Tonon T."/>
            <person name="Barbeyron T."/>
            <person name="Michel G."/>
            <person name="Noel B."/>
            <person name="Valentin K."/>
            <person name="Elias M."/>
            <person name="Artiguenave F."/>
            <person name="Arun A."/>
            <person name="Aury J.M."/>
            <person name="Barbosa-Neto J.F."/>
            <person name="Bothwell J.H."/>
            <person name="Bouget F.Y."/>
            <person name="Brillet L."/>
            <person name="Cabello-Hurtado F."/>
            <person name="Capella-Gutierrez S."/>
            <person name="Charrier B."/>
            <person name="Cladiere L."/>
            <person name="Cock J.M."/>
            <person name="Coelho S.M."/>
            <person name="Colleoni C."/>
            <person name="Czjzek M."/>
            <person name="Da Silva C."/>
            <person name="Delage L."/>
            <person name="Denoeud F."/>
            <person name="Deschamps P."/>
            <person name="Dittami S.M."/>
            <person name="Gabaldon T."/>
            <person name="Gachon C.M."/>
            <person name="Groisillier A."/>
            <person name="Herve C."/>
            <person name="Jabbari K."/>
            <person name="Katinka M."/>
            <person name="Kloareg B."/>
            <person name="Kowalczyk N."/>
            <person name="Labadie K."/>
            <person name="Leblanc C."/>
            <person name="Lopez P.J."/>
            <person name="McLachlan D.H."/>
            <person name="Meslet-Cladiere L."/>
            <person name="Moustafa A."/>
            <person name="Nehr Z."/>
            <person name="Nyvall Collen P."/>
            <person name="Panaud O."/>
            <person name="Partensky F."/>
            <person name="Poulain J."/>
            <person name="Rensing S.A."/>
            <person name="Rousvoal S."/>
            <person name="Samson G."/>
            <person name="Symeonidi A."/>
            <person name="Weissenbach J."/>
            <person name="Zambounis A."/>
            <person name="Wincker P."/>
            <person name="Boyen C."/>
        </authorList>
    </citation>
    <scope>NUCLEOTIDE SEQUENCE [LARGE SCALE GENOMIC DNA]</scope>
    <source>
        <strain evidence="6">cv. Stackhouse</strain>
    </source>
</reference>
<gene>
    <name evidence="5" type="ORF">CHC_T00007703001</name>
</gene>
<dbReference type="EC" id="2.1.1.-" evidence="4"/>
<evidence type="ECO:0000256" key="3">
    <source>
        <dbReference type="ARBA" id="ARBA00022679"/>
    </source>
</evidence>
<proteinExistence type="inferred from homology"/>
<keyword evidence="2 4" id="KW-0489">Methyltransferase</keyword>
<dbReference type="Gramene" id="CDF41150">
    <property type="protein sequence ID" value="CDF41150"/>
    <property type="gene ID" value="CHC_T00007703001"/>
</dbReference>
<keyword evidence="3 4" id="KW-0808">Transferase</keyword>
<organism evidence="5 6">
    <name type="scientific">Chondrus crispus</name>
    <name type="common">Carrageen Irish moss</name>
    <name type="synonym">Polymorpha crispa</name>
    <dbReference type="NCBI Taxonomy" id="2769"/>
    <lineage>
        <taxon>Eukaryota</taxon>
        <taxon>Rhodophyta</taxon>
        <taxon>Florideophyceae</taxon>
        <taxon>Rhodymeniophycidae</taxon>
        <taxon>Gigartinales</taxon>
        <taxon>Gigartinaceae</taxon>
        <taxon>Chondrus</taxon>
    </lineage>
</organism>
<name>R7QUX2_CHOCR</name>
<dbReference type="InterPro" id="IPR026113">
    <property type="entry name" value="METTL2/6/8-like"/>
</dbReference>
<evidence type="ECO:0000313" key="6">
    <source>
        <dbReference type="Proteomes" id="UP000012073"/>
    </source>
</evidence>
<dbReference type="EMBL" id="HG002310">
    <property type="protein sequence ID" value="CDF41150.1"/>
    <property type="molecule type" value="Genomic_DNA"/>
</dbReference>
<dbReference type="GO" id="GO:0032259">
    <property type="term" value="P:methylation"/>
    <property type="evidence" value="ECO:0007669"/>
    <property type="project" value="UniProtKB-KW"/>
</dbReference>
<protein>
    <recommendedName>
        <fullName evidence="4">tRNA N(3)-methylcytidine methyltransferase</fullName>
        <ecNumber evidence="4">2.1.1.-</ecNumber>
    </recommendedName>
</protein>
<dbReference type="CDD" id="cd02440">
    <property type="entry name" value="AdoMet_MTases"/>
    <property type="match status" value="1"/>
</dbReference>
<dbReference type="AlphaFoldDB" id="R7QUX2"/>
<dbReference type="Pfam" id="PF13489">
    <property type="entry name" value="Methyltransf_23"/>
    <property type="match status" value="1"/>
</dbReference>
<dbReference type="Gene3D" id="3.40.50.150">
    <property type="entry name" value="Vaccinia Virus protein VP39"/>
    <property type="match status" value="1"/>
</dbReference>
<dbReference type="OMA" id="PAKYWDI"/>
<comment type="similarity">
    <text evidence="1 4">Belongs to the methyltransferase superfamily. METL family.</text>
</comment>
<dbReference type="GeneID" id="17319158"/>
<sequence>MDPDAYRTVTTGVAPFWASKYARESSKNWDKFYRRNKTNFYRHRHWTTAAATDGFACLAQPGATPDARVVLAEAGCGVANCAFPLLEKNEALHVYAFDFAPAAVRLVCEADEFRRYAGRCRAFVWDFCKTSVEDVPAEERGELAGGVADYVTLIFVLSAVPPDSQLAGLRHLFALLKPGGKLLFRDYATGDMAQARFANRNRIADNYFVRQDSTLSYFFEDDHLHALLTEAGFEKEEMRRVDRVITNRKEQLEMRRVFLQAIYVKPTVD</sequence>
<dbReference type="OrthoDB" id="417697at2759"/>
<dbReference type="Proteomes" id="UP000012073">
    <property type="component" value="Unassembled WGS sequence"/>
</dbReference>
<dbReference type="PANTHER" id="PTHR22809:SF5">
    <property type="entry name" value="TRNA N(3)-METHYLCYTIDINE METHYLTRANSFERASE METTL6"/>
    <property type="match status" value="1"/>
</dbReference>
<dbReference type="KEGG" id="ccp:CHC_T00007703001"/>
<evidence type="ECO:0000313" key="5">
    <source>
        <dbReference type="EMBL" id="CDF41150.1"/>
    </source>
</evidence>
<evidence type="ECO:0000256" key="1">
    <source>
        <dbReference type="ARBA" id="ARBA00009725"/>
    </source>
</evidence>
<accession>R7QUX2</accession>
<dbReference type="PANTHER" id="PTHR22809">
    <property type="entry name" value="METHYLTRANSFERASE-RELATED"/>
    <property type="match status" value="1"/>
</dbReference>
<dbReference type="RefSeq" id="XP_005711444.1">
    <property type="nucleotide sequence ID" value="XM_005711387.1"/>
</dbReference>